<protein>
    <submittedName>
        <fullName evidence="4">Tetratricopeptide repeat protein</fullName>
    </submittedName>
</protein>
<gene>
    <name evidence="4" type="ORF">HY768_11630</name>
</gene>
<dbReference type="Gene3D" id="1.25.40.10">
    <property type="entry name" value="Tetratricopeptide repeat domain"/>
    <property type="match status" value="1"/>
</dbReference>
<dbReference type="SMART" id="SM00028">
    <property type="entry name" value="TPR"/>
    <property type="match status" value="3"/>
</dbReference>
<feature type="transmembrane region" description="Helical" evidence="2">
    <location>
        <begin position="260"/>
        <end position="278"/>
    </location>
</feature>
<dbReference type="AlphaFoldDB" id="A0A933IBQ2"/>
<dbReference type="PROSITE" id="PS50005">
    <property type="entry name" value="TPR"/>
    <property type="match status" value="1"/>
</dbReference>
<feature type="transmembrane region" description="Helical" evidence="2">
    <location>
        <begin position="175"/>
        <end position="196"/>
    </location>
</feature>
<evidence type="ECO:0000256" key="1">
    <source>
        <dbReference type="PROSITE-ProRule" id="PRU00339"/>
    </source>
</evidence>
<feature type="transmembrane region" description="Helical" evidence="2">
    <location>
        <begin position="473"/>
        <end position="494"/>
    </location>
</feature>
<dbReference type="InterPro" id="IPR019734">
    <property type="entry name" value="TPR_rpt"/>
</dbReference>
<dbReference type="Proteomes" id="UP000736328">
    <property type="component" value="Unassembled WGS sequence"/>
</dbReference>
<name>A0A933IBQ2_UNCT6</name>
<keyword evidence="3" id="KW-0732">Signal</keyword>
<feature type="chain" id="PRO_5037066394" evidence="3">
    <location>
        <begin position="23"/>
        <end position="652"/>
    </location>
</feature>
<keyword evidence="2" id="KW-0472">Membrane</keyword>
<dbReference type="Pfam" id="PF13414">
    <property type="entry name" value="TPR_11"/>
    <property type="match status" value="1"/>
</dbReference>
<evidence type="ECO:0000313" key="5">
    <source>
        <dbReference type="Proteomes" id="UP000736328"/>
    </source>
</evidence>
<keyword evidence="2" id="KW-0812">Transmembrane</keyword>
<feature type="transmembrane region" description="Helical" evidence="2">
    <location>
        <begin position="221"/>
        <end position="254"/>
    </location>
</feature>
<comment type="caution">
    <text evidence="4">The sequence shown here is derived from an EMBL/GenBank/DDBJ whole genome shotgun (WGS) entry which is preliminary data.</text>
</comment>
<organism evidence="4 5">
    <name type="scientific">candidate division TA06 bacterium</name>
    <dbReference type="NCBI Taxonomy" id="2250710"/>
    <lineage>
        <taxon>Bacteria</taxon>
        <taxon>Bacteria division TA06</taxon>
    </lineage>
</organism>
<dbReference type="EMBL" id="JACQXR010000163">
    <property type="protein sequence ID" value="MBI4727846.1"/>
    <property type="molecule type" value="Genomic_DNA"/>
</dbReference>
<feature type="transmembrane region" description="Helical" evidence="2">
    <location>
        <begin position="556"/>
        <end position="573"/>
    </location>
</feature>
<feature type="signal peptide" evidence="3">
    <location>
        <begin position="1"/>
        <end position="22"/>
    </location>
</feature>
<feature type="transmembrane region" description="Helical" evidence="2">
    <location>
        <begin position="614"/>
        <end position="634"/>
    </location>
</feature>
<feature type="transmembrane region" description="Helical" evidence="2">
    <location>
        <begin position="579"/>
        <end position="602"/>
    </location>
</feature>
<feature type="repeat" description="TPR" evidence="1">
    <location>
        <begin position="355"/>
        <end position="388"/>
    </location>
</feature>
<keyword evidence="2" id="KW-1133">Transmembrane helix</keyword>
<dbReference type="InterPro" id="IPR011990">
    <property type="entry name" value="TPR-like_helical_dom_sf"/>
</dbReference>
<evidence type="ECO:0000256" key="2">
    <source>
        <dbReference type="SAM" id="Phobius"/>
    </source>
</evidence>
<dbReference type="SUPFAM" id="SSF48452">
    <property type="entry name" value="TPR-like"/>
    <property type="match status" value="1"/>
</dbReference>
<proteinExistence type="predicted"/>
<sequence length="652" mass="71869">MLKKRILLLLIVLTLAAVPCHSQNEEEEAPEAAPAPVEAPAQASADSQAFYRLLDWPLLWQKSQASLTGDSAEQALDLADSAMAKAASLDIRLPLQAGYLKALSRQALRDRDRTLAYRYSLLALKADPTYPGLISSNFKIQQSRAGFSQALKDSWHNFNYAQKYFRHQLDFTAKALTLISIFLLASGLIFLLLLAVKHLPYLHHVLADLLPEAMPIYSRRLIAAALLVSLSLILGFISLALPVALMAIMATVYAARKEKALLLLAIVLLAGSGIGLGLGRQLFVNLNDDYLQDLSQANQSDRDAGLKARLAEYQQQRPDDLTPLFCLALMEKRAGNFNQARQYLDTLLAASGQNSKALNNLGNLLFYQGKIDSAAYLYRQAFQADPTAALPHYNLAQAYFKQVDFKAADQEREYAMSLARPEITAREGSKDAGLVLDELIPVSYFWGQVWLGLDPLAGFSPAESLSLTGLNLWLPAWLGLALLLLGLITVMVFFKDPAPAYCSVCNKDICPQCQAISPQQDLFCHECNQVISAATSPELQEKLIANLKLKKNRRKIWTGAVSNLLAPGSVLLLENMAALGLLLALLWGAIFAILCNLKLLLFPQDLQYFIFRTGPGWLILSLLVLSWLLTWVVFLKHANLLAAPSQPARKIA</sequence>
<keyword evidence="1" id="KW-0802">TPR repeat</keyword>
<evidence type="ECO:0000313" key="4">
    <source>
        <dbReference type="EMBL" id="MBI4727846.1"/>
    </source>
</evidence>
<reference evidence="4" key="1">
    <citation type="submission" date="2020-07" db="EMBL/GenBank/DDBJ databases">
        <title>Huge and variable diversity of episymbiotic CPR bacteria and DPANN archaea in groundwater ecosystems.</title>
        <authorList>
            <person name="He C.Y."/>
            <person name="Keren R."/>
            <person name="Whittaker M."/>
            <person name="Farag I.F."/>
            <person name="Doudna J."/>
            <person name="Cate J.H.D."/>
            <person name="Banfield J.F."/>
        </authorList>
    </citation>
    <scope>NUCLEOTIDE SEQUENCE</scope>
    <source>
        <strain evidence="4">NC_groundwater_1520_Pr4_B-0.1um_53_5</strain>
    </source>
</reference>
<evidence type="ECO:0000256" key="3">
    <source>
        <dbReference type="SAM" id="SignalP"/>
    </source>
</evidence>
<accession>A0A933IBQ2</accession>